<dbReference type="InterPro" id="IPR016035">
    <property type="entry name" value="Acyl_Trfase/lysoPLipase"/>
</dbReference>
<dbReference type="Gene3D" id="3.90.180.10">
    <property type="entry name" value="Medium-chain alcohol dehydrogenases, catalytic domain"/>
    <property type="match status" value="1"/>
</dbReference>
<dbReference type="Pfam" id="PF21089">
    <property type="entry name" value="PKS_DH_N"/>
    <property type="match status" value="1"/>
</dbReference>
<dbReference type="GO" id="GO:0016491">
    <property type="term" value="F:oxidoreductase activity"/>
    <property type="evidence" value="ECO:0007669"/>
    <property type="project" value="UniProtKB-KW"/>
</dbReference>
<dbReference type="InterPro" id="IPR049900">
    <property type="entry name" value="PKS_mFAS_DH"/>
</dbReference>
<proteinExistence type="predicted"/>
<reference evidence="11" key="2">
    <citation type="submission" date="2022-10" db="EMBL/GenBank/DDBJ databases">
        <authorList>
            <consortium name="ENA_rothamsted_submissions"/>
            <consortium name="culmorum"/>
            <person name="King R."/>
        </authorList>
    </citation>
    <scope>NUCLEOTIDE SEQUENCE</scope>
</reference>
<keyword evidence="1" id="KW-0596">Phosphopantetheine</keyword>
<evidence type="ECO:0000259" key="10">
    <source>
        <dbReference type="PROSITE" id="PS52019"/>
    </source>
</evidence>
<dbReference type="GO" id="GO:0006633">
    <property type="term" value="P:fatty acid biosynthetic process"/>
    <property type="evidence" value="ECO:0007669"/>
    <property type="project" value="UniProtKB-KW"/>
</dbReference>
<dbReference type="GO" id="GO:0004312">
    <property type="term" value="F:fatty acid synthase activity"/>
    <property type="evidence" value="ECO:0007669"/>
    <property type="project" value="TreeGrafter"/>
</dbReference>
<dbReference type="PROSITE" id="PS52019">
    <property type="entry name" value="PKS_MFAS_DH"/>
    <property type="match status" value="1"/>
</dbReference>
<feature type="domain" description="PKS/mFAS DH" evidence="10">
    <location>
        <begin position="339"/>
        <end position="601"/>
    </location>
</feature>
<dbReference type="Pfam" id="PF00698">
    <property type="entry name" value="Acyl_transf_1"/>
    <property type="match status" value="1"/>
</dbReference>
<name>A0A9N9WHU4_9NEOP</name>
<dbReference type="PANTHER" id="PTHR43775:SF7">
    <property type="entry name" value="FATTY ACID SYNTHASE"/>
    <property type="match status" value="1"/>
</dbReference>
<keyword evidence="2" id="KW-0444">Lipid biosynthesis</keyword>
<sequence length="980" mass="108259">MGSQWAGMARTLMHLPVFAQSIERSATLLKENVDLTYLLTEAPETAFDNVINSAVCITSVQIALVDVLRSVGIRPDGVIGHSLGELGCAYADETLTAEQTILISYCRVQSIVDTKLPPGAMAAVGLSWEECLARCPPDVYPACHNGVDSVTISGPVESVKEFVSKLSEEGVFARLVNSSGVAFHSRYVAPTVPALRRRLERLIPQPRPRSPRWVSTSLAPDQYHTSVAKLSDVEYHINNLLSPVRFIEALSAVPERAIVIELGPHALLQSVLKRALPAPAVHVPLLRRDHPYPLRHLLQALGRAYVAGAQPHVAGLYPRVPWPVPRCTPGLASSVRWDHSIEWAVADCSSTSRSGQNIIEIDLSRAEDSFYAGHQIDGRILFPATGYLVLVWRTVAKLHNKTMDETPIIIENAHFRQATILNRETPLRFMVTILEGTGEFNICEGESTIVTGQVRLAEDQDMECLISDDDEYSVSEVDSLSLDEEDIYKGLRLRGYEYSGVFRGIRSADDLGERGHLTWADNWISFMDTMLQFGILPLNSLYIPTRINRVTINPLRHKKALIEGDSLSVRMQHDINIVTSGGVELRGLKMSLARRRRNVQAAPKLERYQFCQYDSVHLTNNETPSKEDALTVCLQIALQNYNTMKLRIVEAALGDSVETLLTPLILKTLETEPEILIEASVAAGANISLFTAALKRFKVTVTRKDAQAGPPHEMCQLVVAANCISQHSVETLYHLTAALANDGILLLQEPCRALDKLDVAKILVQAGLVLIARQMTDNCELLLLRRSVALPIEHLIVEVDTDESFTWVNSLQNALERANKTPLLVYVVARTLDSGILGLGQCLRLETEGTVRVYYLPDAQEPFDPKAPAYAAQVQKDLFCNVLRAGVWGAYCHLPLLNAGVMVQKVEHAYVNTLTRGDLSALRWIESPLRFANELPVAPDAELCHVYCAPLNFRDIMLATGKLPPDALPGNLAEQVSVTM</sequence>
<dbReference type="InterPro" id="IPR049552">
    <property type="entry name" value="PKS_DH_N"/>
</dbReference>
<dbReference type="SUPFAM" id="SSF52151">
    <property type="entry name" value="FabD/lysophospholipase-like"/>
    <property type="match status" value="1"/>
</dbReference>
<feature type="active site" description="Proton acceptor; for dehydratase activity" evidence="9">
    <location>
        <position position="374"/>
    </location>
</feature>
<dbReference type="Pfam" id="PF21149">
    <property type="entry name" value="FAS_pseudo-KR"/>
    <property type="match status" value="1"/>
</dbReference>
<organism evidence="11 12">
    <name type="scientific">Diatraea saccharalis</name>
    <name type="common">sugarcane borer</name>
    <dbReference type="NCBI Taxonomy" id="40085"/>
    <lineage>
        <taxon>Eukaryota</taxon>
        <taxon>Metazoa</taxon>
        <taxon>Ecdysozoa</taxon>
        <taxon>Arthropoda</taxon>
        <taxon>Hexapoda</taxon>
        <taxon>Insecta</taxon>
        <taxon>Pterygota</taxon>
        <taxon>Neoptera</taxon>
        <taxon>Endopterygota</taxon>
        <taxon>Lepidoptera</taxon>
        <taxon>Glossata</taxon>
        <taxon>Ditrysia</taxon>
        <taxon>Pyraloidea</taxon>
        <taxon>Crambidae</taxon>
        <taxon>Crambinae</taxon>
        <taxon>Diatraea</taxon>
    </lineage>
</organism>
<dbReference type="InterPro" id="IPR049391">
    <property type="entry name" value="FAS_pseudo-KR"/>
</dbReference>
<keyword evidence="12" id="KW-1185">Reference proteome</keyword>
<keyword evidence="4" id="KW-0521">NADP</keyword>
<keyword evidence="5" id="KW-0560">Oxidoreductase</keyword>
<evidence type="ECO:0000313" key="12">
    <source>
        <dbReference type="Proteomes" id="UP001153714"/>
    </source>
</evidence>
<dbReference type="Gene3D" id="3.40.50.150">
    <property type="entry name" value="Vaccinia Virus protein VP39"/>
    <property type="match status" value="1"/>
</dbReference>
<dbReference type="AlphaFoldDB" id="A0A9N9WHU4"/>
<dbReference type="OrthoDB" id="329835at2759"/>
<gene>
    <name evidence="11" type="ORF">DIATSA_LOCUS11039</name>
</gene>
<dbReference type="EMBL" id="OU893337">
    <property type="protein sequence ID" value="CAG9793616.1"/>
    <property type="molecule type" value="Genomic_DNA"/>
</dbReference>
<accession>A0A9N9WHU4</accession>
<evidence type="ECO:0000256" key="1">
    <source>
        <dbReference type="ARBA" id="ARBA00022450"/>
    </source>
</evidence>
<dbReference type="InterPro" id="IPR050091">
    <property type="entry name" value="PKS_NRPS_Biosynth_Enz"/>
</dbReference>
<dbReference type="SMART" id="SM00827">
    <property type="entry name" value="PKS_AT"/>
    <property type="match status" value="1"/>
</dbReference>
<evidence type="ECO:0000256" key="4">
    <source>
        <dbReference type="ARBA" id="ARBA00022857"/>
    </source>
</evidence>
<dbReference type="Gene3D" id="3.10.129.110">
    <property type="entry name" value="Polyketide synthase dehydratase"/>
    <property type="match status" value="1"/>
</dbReference>
<keyword evidence="3" id="KW-0276">Fatty acid metabolism</keyword>
<dbReference type="Gene3D" id="3.30.70.3290">
    <property type="match status" value="1"/>
</dbReference>
<evidence type="ECO:0000256" key="9">
    <source>
        <dbReference type="PROSITE-ProRule" id="PRU01363"/>
    </source>
</evidence>
<dbReference type="PANTHER" id="PTHR43775">
    <property type="entry name" value="FATTY ACID SYNTHASE"/>
    <property type="match status" value="1"/>
</dbReference>
<evidence type="ECO:0000256" key="5">
    <source>
        <dbReference type="ARBA" id="ARBA00023002"/>
    </source>
</evidence>
<dbReference type="InterPro" id="IPR042104">
    <property type="entry name" value="PKS_dehydratase_sf"/>
</dbReference>
<reference evidence="11" key="1">
    <citation type="submission" date="2021-12" db="EMBL/GenBank/DDBJ databases">
        <authorList>
            <person name="King R."/>
        </authorList>
    </citation>
    <scope>NUCLEOTIDE SEQUENCE</scope>
</reference>
<keyword evidence="7" id="KW-0275">Fatty acid biosynthesis</keyword>
<feature type="active site" description="Proton donor; for dehydratase activity" evidence="9">
    <location>
        <position position="528"/>
    </location>
</feature>
<dbReference type="InterPro" id="IPR029063">
    <property type="entry name" value="SAM-dependent_MTases_sf"/>
</dbReference>
<dbReference type="Gene3D" id="3.30.70.250">
    <property type="entry name" value="Malonyl-CoA ACP transacylase, ACP-binding"/>
    <property type="match status" value="1"/>
</dbReference>
<evidence type="ECO:0000256" key="8">
    <source>
        <dbReference type="ARBA" id="ARBA00023268"/>
    </source>
</evidence>
<keyword evidence="8" id="KW-0511">Multifunctional enzyme</keyword>
<keyword evidence="6" id="KW-0443">Lipid metabolism</keyword>
<dbReference type="InterPro" id="IPR014043">
    <property type="entry name" value="Acyl_transferase_dom"/>
</dbReference>
<protein>
    <recommendedName>
        <fullName evidence="10">PKS/mFAS DH domain-containing protein</fullName>
    </recommendedName>
</protein>
<dbReference type="InterPro" id="IPR001227">
    <property type="entry name" value="Ac_transferase_dom_sf"/>
</dbReference>
<dbReference type="Proteomes" id="UP001153714">
    <property type="component" value="Chromosome 6"/>
</dbReference>
<feature type="region of interest" description="C-terminal hotdog fold" evidence="9">
    <location>
        <begin position="479"/>
        <end position="601"/>
    </location>
</feature>
<dbReference type="InterPro" id="IPR016036">
    <property type="entry name" value="Malonyl_transacylase_ACP-bd"/>
</dbReference>
<evidence type="ECO:0000313" key="11">
    <source>
        <dbReference type="EMBL" id="CAG9793616.1"/>
    </source>
</evidence>
<evidence type="ECO:0000256" key="3">
    <source>
        <dbReference type="ARBA" id="ARBA00022832"/>
    </source>
</evidence>
<dbReference type="Gene3D" id="3.40.50.720">
    <property type="entry name" value="NAD(P)-binding Rossmann-like Domain"/>
    <property type="match status" value="1"/>
</dbReference>
<evidence type="ECO:0000256" key="2">
    <source>
        <dbReference type="ARBA" id="ARBA00022516"/>
    </source>
</evidence>
<feature type="region of interest" description="N-terminal hotdog fold" evidence="9">
    <location>
        <begin position="339"/>
        <end position="461"/>
    </location>
</feature>
<evidence type="ECO:0000256" key="7">
    <source>
        <dbReference type="ARBA" id="ARBA00023160"/>
    </source>
</evidence>
<dbReference type="Gene3D" id="3.40.366.10">
    <property type="entry name" value="Malonyl-Coenzyme A Acyl Carrier Protein, domain 2"/>
    <property type="match status" value="1"/>
</dbReference>
<dbReference type="SUPFAM" id="SSF55048">
    <property type="entry name" value="Probable ACP-binding domain of malonyl-CoA ACP transacylase"/>
    <property type="match status" value="1"/>
</dbReference>
<evidence type="ECO:0000256" key="6">
    <source>
        <dbReference type="ARBA" id="ARBA00023098"/>
    </source>
</evidence>